<dbReference type="InterPro" id="IPR036291">
    <property type="entry name" value="NAD(P)-bd_dom_sf"/>
</dbReference>
<dbReference type="EMBL" id="UINC01030837">
    <property type="protein sequence ID" value="SVB15871.1"/>
    <property type="molecule type" value="Genomic_DNA"/>
</dbReference>
<dbReference type="NCBIfam" id="NF005752">
    <property type="entry name" value="PRK07576.1"/>
    <property type="match status" value="1"/>
</dbReference>
<dbReference type="AlphaFoldDB" id="A0A382BQP6"/>
<dbReference type="PRINTS" id="PR00081">
    <property type="entry name" value="GDHRDH"/>
</dbReference>
<dbReference type="CDD" id="cd05369">
    <property type="entry name" value="TER_DECR_SDR_a"/>
    <property type="match status" value="1"/>
</dbReference>
<dbReference type="SUPFAM" id="SSF51735">
    <property type="entry name" value="NAD(P)-binding Rossmann-fold domains"/>
    <property type="match status" value="1"/>
</dbReference>
<dbReference type="Gene3D" id="3.40.50.720">
    <property type="entry name" value="NAD(P)-binding Rossmann-like Domain"/>
    <property type="match status" value="1"/>
</dbReference>
<dbReference type="FunFam" id="3.40.50.720:FF:000084">
    <property type="entry name" value="Short-chain dehydrogenase reductase"/>
    <property type="match status" value="1"/>
</dbReference>
<proteinExistence type="predicted"/>
<evidence type="ECO:0000256" key="2">
    <source>
        <dbReference type="ARBA" id="ARBA00023002"/>
    </source>
</evidence>
<dbReference type="PRINTS" id="PR00080">
    <property type="entry name" value="SDRFAMILY"/>
</dbReference>
<keyword evidence="1" id="KW-0521">NADP</keyword>
<dbReference type="InterPro" id="IPR045017">
    <property type="entry name" value="DECR2-like"/>
</dbReference>
<evidence type="ECO:0000256" key="1">
    <source>
        <dbReference type="ARBA" id="ARBA00022857"/>
    </source>
</evidence>
<gene>
    <name evidence="3" type="ORF">METZ01_LOCUS168725</name>
</gene>
<dbReference type="PANTHER" id="PTHR43296">
    <property type="entry name" value="PEROXISOMAL 2,4-DIENOYL-COA REDUCTASE"/>
    <property type="match status" value="1"/>
</dbReference>
<dbReference type="Pfam" id="PF13561">
    <property type="entry name" value="adh_short_C2"/>
    <property type="match status" value="1"/>
</dbReference>
<name>A0A382BQP6_9ZZZZ</name>
<dbReference type="PANTHER" id="PTHR43296:SF2">
    <property type="entry name" value="PEROXISOMAL 2,4-DIENOYL-COA REDUCTASE [(3E)-ENOYL-COA-PRODUCING]"/>
    <property type="match status" value="1"/>
</dbReference>
<organism evidence="3">
    <name type="scientific">marine metagenome</name>
    <dbReference type="NCBI Taxonomy" id="408172"/>
    <lineage>
        <taxon>unclassified sequences</taxon>
        <taxon>metagenomes</taxon>
        <taxon>ecological metagenomes</taxon>
    </lineage>
</organism>
<dbReference type="GO" id="GO:0005777">
    <property type="term" value="C:peroxisome"/>
    <property type="evidence" value="ECO:0007669"/>
    <property type="project" value="TreeGrafter"/>
</dbReference>
<evidence type="ECO:0000313" key="3">
    <source>
        <dbReference type="EMBL" id="SVB15871.1"/>
    </source>
</evidence>
<reference evidence="3" key="1">
    <citation type="submission" date="2018-05" db="EMBL/GenBank/DDBJ databases">
        <authorList>
            <person name="Lanie J.A."/>
            <person name="Ng W.-L."/>
            <person name="Kazmierczak K.M."/>
            <person name="Andrzejewski T.M."/>
            <person name="Davidsen T.M."/>
            <person name="Wayne K.J."/>
            <person name="Tettelin H."/>
            <person name="Glass J.I."/>
            <person name="Rusch D."/>
            <person name="Podicherti R."/>
            <person name="Tsui H.-C.T."/>
            <person name="Winkler M.E."/>
        </authorList>
    </citation>
    <scope>NUCLEOTIDE SEQUENCE</scope>
</reference>
<protein>
    <recommendedName>
        <fullName evidence="4">Dehydrogenase</fullName>
    </recommendedName>
</protein>
<dbReference type="GO" id="GO:0008670">
    <property type="term" value="F:2,4-dienoyl-CoA reductase (NADPH) activity"/>
    <property type="evidence" value="ECO:0007669"/>
    <property type="project" value="InterPro"/>
</dbReference>
<accession>A0A382BQP6</accession>
<evidence type="ECO:0008006" key="4">
    <source>
        <dbReference type="Google" id="ProtNLM"/>
    </source>
</evidence>
<sequence>MLFQSDLLTGRSVLVTGGGTGICRGIALELARHGCDVAVTSRSSEHLDPTAEEIRALGRRAVSVEADVRDAEAVAFAVERTVSEFGGLDILVNGAAGNFLCLAENLSPNGFGTVVDIDLKGTFHCCKAALPHLKQRGGVVLNISATLHYLGTPAQLHVASAKAGVDALTRVLAVEWGPHGIRVNGIAPGPIADTEGVRRLLDDAAKQRAEKATPLQRLGLIEDVSNAALFLCSRAASYITGATLVVDGGLWLASNREAFRMEPVSGR</sequence>
<keyword evidence="2" id="KW-0560">Oxidoreductase</keyword>
<dbReference type="InterPro" id="IPR002347">
    <property type="entry name" value="SDR_fam"/>
</dbReference>
<dbReference type="GO" id="GO:0009062">
    <property type="term" value="P:fatty acid catabolic process"/>
    <property type="evidence" value="ECO:0007669"/>
    <property type="project" value="InterPro"/>
</dbReference>